<dbReference type="Proteomes" id="UP001172738">
    <property type="component" value="Unassembled WGS sequence"/>
</dbReference>
<dbReference type="InterPro" id="IPR013249">
    <property type="entry name" value="RNA_pol_sigma70_r4_t2"/>
</dbReference>
<dbReference type="PANTHER" id="PTHR43133:SF50">
    <property type="entry name" value="ECF RNA POLYMERASE SIGMA FACTOR SIGM"/>
    <property type="match status" value="1"/>
</dbReference>
<protein>
    <submittedName>
        <fullName evidence="7">RNA polymerase sigma factor</fullName>
    </submittedName>
</protein>
<dbReference type="SUPFAM" id="SSF88946">
    <property type="entry name" value="Sigma2 domain of RNA polymerase sigma factors"/>
    <property type="match status" value="1"/>
</dbReference>
<dbReference type="InterPro" id="IPR013324">
    <property type="entry name" value="RNA_pol_sigma_r3/r4-like"/>
</dbReference>
<keyword evidence="4" id="KW-0238">DNA-binding</keyword>
<dbReference type="InterPro" id="IPR036388">
    <property type="entry name" value="WH-like_DNA-bd_sf"/>
</dbReference>
<reference evidence="7" key="1">
    <citation type="submission" date="2023-06" db="EMBL/GenBank/DDBJ databases">
        <title>SYSU T00b26.</title>
        <authorList>
            <person name="Gao L."/>
            <person name="Fang B.-Z."/>
            <person name="Li W.-J."/>
        </authorList>
    </citation>
    <scope>NUCLEOTIDE SEQUENCE</scope>
    <source>
        <strain evidence="7">SYSU T00b26</strain>
    </source>
</reference>
<comment type="caution">
    <text evidence="7">The sequence shown here is derived from an EMBL/GenBank/DDBJ whole genome shotgun (WGS) entry which is preliminary data.</text>
</comment>
<comment type="similarity">
    <text evidence="1">Belongs to the sigma-70 factor family. ECF subfamily.</text>
</comment>
<dbReference type="PANTHER" id="PTHR43133">
    <property type="entry name" value="RNA POLYMERASE ECF-TYPE SIGMA FACTO"/>
    <property type="match status" value="1"/>
</dbReference>
<keyword evidence="2" id="KW-0805">Transcription regulation</keyword>
<dbReference type="InterPro" id="IPR039425">
    <property type="entry name" value="RNA_pol_sigma-70-like"/>
</dbReference>
<dbReference type="SUPFAM" id="SSF88659">
    <property type="entry name" value="Sigma3 and sigma4 domains of RNA polymerase sigma factors"/>
    <property type="match status" value="1"/>
</dbReference>
<name>A0ABT8FZ13_9MICO</name>
<dbReference type="RefSeq" id="WP_301126359.1">
    <property type="nucleotide sequence ID" value="NZ_JAUHPV010000002.1"/>
</dbReference>
<accession>A0ABT8FZ13</accession>
<dbReference type="EMBL" id="JAUHPV010000002">
    <property type="protein sequence ID" value="MDN4472082.1"/>
    <property type="molecule type" value="Genomic_DNA"/>
</dbReference>
<gene>
    <name evidence="7" type="ORF">QQX04_03630</name>
</gene>
<evidence type="ECO:0000313" key="7">
    <source>
        <dbReference type="EMBL" id="MDN4472082.1"/>
    </source>
</evidence>
<dbReference type="Pfam" id="PF08281">
    <property type="entry name" value="Sigma70_r4_2"/>
    <property type="match status" value="1"/>
</dbReference>
<evidence type="ECO:0000256" key="5">
    <source>
        <dbReference type="ARBA" id="ARBA00023163"/>
    </source>
</evidence>
<organism evidence="7 8">
    <name type="scientific">Demequina zhanjiangensis</name>
    <dbReference type="NCBI Taxonomy" id="3051659"/>
    <lineage>
        <taxon>Bacteria</taxon>
        <taxon>Bacillati</taxon>
        <taxon>Actinomycetota</taxon>
        <taxon>Actinomycetes</taxon>
        <taxon>Micrococcales</taxon>
        <taxon>Demequinaceae</taxon>
        <taxon>Demequina</taxon>
    </lineage>
</organism>
<feature type="domain" description="RNA polymerase sigma factor 70 region 4 type 2" evidence="6">
    <location>
        <begin position="104"/>
        <end position="150"/>
    </location>
</feature>
<dbReference type="Gene3D" id="1.10.1740.10">
    <property type="match status" value="1"/>
</dbReference>
<evidence type="ECO:0000313" key="8">
    <source>
        <dbReference type="Proteomes" id="UP001172738"/>
    </source>
</evidence>
<evidence type="ECO:0000256" key="3">
    <source>
        <dbReference type="ARBA" id="ARBA00023082"/>
    </source>
</evidence>
<evidence type="ECO:0000256" key="2">
    <source>
        <dbReference type="ARBA" id="ARBA00023015"/>
    </source>
</evidence>
<evidence type="ECO:0000256" key="4">
    <source>
        <dbReference type="ARBA" id="ARBA00023125"/>
    </source>
</evidence>
<keyword evidence="3" id="KW-0731">Sigma factor</keyword>
<sequence>MSDVADQWESACTRALPRLGAYAYALTGSRAAAEELVQAAIVKVLASRLRFPGEAAVESRLTDAVLALHLEGPRGQARWVVPPSAHDDAAQHGQEQPTDPVAIAMAALPPQQRTALAMRYLDGCSASAISQRLHLSEGAAQRCLDDGRARLAALLGADDVGPEPELVEVREARR</sequence>
<dbReference type="Gene3D" id="1.10.10.10">
    <property type="entry name" value="Winged helix-like DNA-binding domain superfamily/Winged helix DNA-binding domain"/>
    <property type="match status" value="1"/>
</dbReference>
<proteinExistence type="inferred from homology"/>
<evidence type="ECO:0000256" key="1">
    <source>
        <dbReference type="ARBA" id="ARBA00010641"/>
    </source>
</evidence>
<evidence type="ECO:0000259" key="6">
    <source>
        <dbReference type="Pfam" id="PF08281"/>
    </source>
</evidence>
<keyword evidence="5" id="KW-0804">Transcription</keyword>
<keyword evidence="8" id="KW-1185">Reference proteome</keyword>
<dbReference type="InterPro" id="IPR013325">
    <property type="entry name" value="RNA_pol_sigma_r2"/>
</dbReference>